<dbReference type="SUPFAM" id="SSF52317">
    <property type="entry name" value="Class I glutamine amidotransferase-like"/>
    <property type="match status" value="1"/>
</dbReference>
<gene>
    <name evidence="2" type="ORF">Rhal01_01120</name>
</gene>
<proteinExistence type="predicted"/>
<dbReference type="InterPro" id="IPR029062">
    <property type="entry name" value="Class_I_gatase-like"/>
</dbReference>
<name>A0ABP9UWV4_9BACT</name>
<keyword evidence="3" id="KW-1185">Reference proteome</keyword>
<dbReference type="InterPro" id="IPR017926">
    <property type="entry name" value="GATASE"/>
</dbReference>
<dbReference type="PROSITE" id="PS51273">
    <property type="entry name" value="GATASE_TYPE_1"/>
    <property type="match status" value="1"/>
</dbReference>
<dbReference type="EMBL" id="BAABRL010000002">
    <property type="protein sequence ID" value="GAA5494954.1"/>
    <property type="molecule type" value="Genomic_DNA"/>
</dbReference>
<feature type="domain" description="Glutamine amidotransferase" evidence="1">
    <location>
        <begin position="76"/>
        <end position="190"/>
    </location>
</feature>
<dbReference type="CDD" id="cd01741">
    <property type="entry name" value="GATase1_1"/>
    <property type="match status" value="1"/>
</dbReference>
<dbReference type="Gene3D" id="3.40.50.880">
    <property type="match status" value="1"/>
</dbReference>
<protein>
    <recommendedName>
        <fullName evidence="1">Glutamine amidotransferase domain-containing protein</fullName>
    </recommendedName>
</protein>
<reference evidence="2 3" key="1">
    <citation type="submission" date="2024-02" db="EMBL/GenBank/DDBJ databases">
        <title>Rubritalea halochordaticola NBRC 107102.</title>
        <authorList>
            <person name="Ichikawa N."/>
            <person name="Katano-Makiyama Y."/>
            <person name="Hidaka K."/>
        </authorList>
    </citation>
    <scope>NUCLEOTIDE SEQUENCE [LARGE SCALE GENOMIC DNA]</scope>
    <source>
        <strain evidence="2 3">NBRC 107102</strain>
    </source>
</reference>
<dbReference type="RefSeq" id="WP_346187813.1">
    <property type="nucleotide sequence ID" value="NZ_BAABRL010000002.1"/>
</dbReference>
<dbReference type="Pfam" id="PF00117">
    <property type="entry name" value="GATase"/>
    <property type="match status" value="1"/>
</dbReference>
<dbReference type="Proteomes" id="UP001424741">
    <property type="component" value="Unassembled WGS sequence"/>
</dbReference>
<comment type="caution">
    <text evidence="2">The sequence shown here is derived from an EMBL/GenBank/DDBJ whole genome shotgun (WGS) entry which is preliminary data.</text>
</comment>
<evidence type="ECO:0000259" key="1">
    <source>
        <dbReference type="Pfam" id="PF00117"/>
    </source>
</evidence>
<dbReference type="PANTHER" id="PTHR42695:SF5">
    <property type="entry name" value="GLUTAMINE AMIDOTRANSFERASE YLR126C-RELATED"/>
    <property type="match status" value="1"/>
</dbReference>
<organism evidence="2 3">
    <name type="scientific">Rubritalea halochordaticola</name>
    <dbReference type="NCBI Taxonomy" id="714537"/>
    <lineage>
        <taxon>Bacteria</taxon>
        <taxon>Pseudomonadati</taxon>
        <taxon>Verrucomicrobiota</taxon>
        <taxon>Verrucomicrobiia</taxon>
        <taxon>Verrucomicrobiales</taxon>
        <taxon>Rubritaleaceae</taxon>
        <taxon>Rubritalea</taxon>
    </lineage>
</organism>
<evidence type="ECO:0000313" key="3">
    <source>
        <dbReference type="Proteomes" id="UP001424741"/>
    </source>
</evidence>
<dbReference type="PANTHER" id="PTHR42695">
    <property type="entry name" value="GLUTAMINE AMIDOTRANSFERASE YLR126C-RELATED"/>
    <property type="match status" value="1"/>
</dbReference>
<sequence>MITLGLLQCDDIADPLQPEHGNYPAMFAELFKKVDPDITLRIYDVRQGEYPQDLSECCGYLSTGSQHGMGDGLAWVDKLLEFIRELNRAGTPYFGICFGHQALACALGGAVELSTKGWGVGVSFNNVIARKEWMSPVSDQLDIIVSHQDQITRLPEGAEVLAESLFCPYYMIQVGKHMASVQGHPEFTPAYSRALMDRRRDRIPPNRIREAEASLSAHVDSLVLAQWIVNFLTK</sequence>
<evidence type="ECO:0000313" key="2">
    <source>
        <dbReference type="EMBL" id="GAA5494954.1"/>
    </source>
</evidence>
<accession>A0ABP9UWV4</accession>
<dbReference type="InterPro" id="IPR044992">
    <property type="entry name" value="ChyE-like"/>
</dbReference>